<dbReference type="Pfam" id="PF05719">
    <property type="entry name" value="GPP34"/>
    <property type="match status" value="1"/>
</dbReference>
<evidence type="ECO:0000256" key="2">
    <source>
        <dbReference type="ARBA" id="ARBA00023034"/>
    </source>
</evidence>
<protein>
    <submittedName>
        <fullName evidence="5">GPP34 family phosphoprotein</fullName>
    </submittedName>
</protein>
<dbReference type="Proteomes" id="UP001442841">
    <property type="component" value="Chromosome"/>
</dbReference>
<comment type="subcellular location">
    <subcellularLocation>
        <location evidence="1">Golgi apparatus membrane</location>
        <topology evidence="1">Peripheral membrane protein</topology>
        <orientation evidence="1">Cytoplasmic side</orientation>
    </subcellularLocation>
</comment>
<evidence type="ECO:0000313" key="5">
    <source>
        <dbReference type="EMBL" id="XAN05890.1"/>
    </source>
</evidence>
<accession>A0ABZ3FM36</accession>
<dbReference type="EMBL" id="CP154795">
    <property type="protein sequence ID" value="XAN05890.1"/>
    <property type="molecule type" value="Genomic_DNA"/>
</dbReference>
<evidence type="ECO:0000256" key="3">
    <source>
        <dbReference type="ARBA" id="ARBA00023121"/>
    </source>
</evidence>
<gene>
    <name evidence="5" type="ORF">AADG42_00725</name>
</gene>
<dbReference type="InterPro" id="IPR038261">
    <property type="entry name" value="GPP34-like_sf"/>
</dbReference>
<dbReference type="PANTHER" id="PTHR12704:SF2">
    <property type="entry name" value="GOLGI PHOSPHOPROTEIN 3 HOMOLOG SAURON"/>
    <property type="match status" value="1"/>
</dbReference>
<keyword evidence="4" id="KW-0472">Membrane</keyword>
<dbReference type="PANTHER" id="PTHR12704">
    <property type="entry name" value="TRANS-GOLGI PROTEIN GMX33"/>
    <property type="match status" value="1"/>
</dbReference>
<evidence type="ECO:0000313" key="6">
    <source>
        <dbReference type="Proteomes" id="UP001442841"/>
    </source>
</evidence>
<proteinExistence type="predicted"/>
<evidence type="ECO:0000256" key="4">
    <source>
        <dbReference type="ARBA" id="ARBA00023136"/>
    </source>
</evidence>
<keyword evidence="6" id="KW-1185">Reference proteome</keyword>
<name>A0ABZ3FM36_9ACTN</name>
<keyword evidence="3" id="KW-0446">Lipid-binding</keyword>
<evidence type="ECO:0000256" key="1">
    <source>
        <dbReference type="ARBA" id="ARBA00004255"/>
    </source>
</evidence>
<reference evidence="5 6" key="1">
    <citation type="submission" date="2024-04" db="EMBL/GenBank/DDBJ databases">
        <title>Isolation of an actinomycete strain from pig manure.</title>
        <authorList>
            <person name="Gong T."/>
            <person name="Yu Z."/>
            <person name="An M."/>
            <person name="Wei C."/>
            <person name="Yang W."/>
            <person name="Liu L."/>
        </authorList>
    </citation>
    <scope>NUCLEOTIDE SEQUENCE [LARGE SCALE GENOMIC DNA]</scope>
    <source>
        <strain evidence="5 6">ZF39</strain>
    </source>
</reference>
<sequence length="226" mass="24564">MSDTLIAEDLLLLLTHDRRGSVREYSSADYVLGGALLMELALAGRVRITEEGESAHKAGRVTITDDSPTDDAILDNALARLATKPDCKPQKAVELLVKKVRRPLQDRLVERGMFRHEKSRFAGFNKFPAADTSHEDEIRAGLFRVLVENEEPTVREASLISLLSAIDVAHKVVAEDVSTIDKKAVRRRAKELMKENWASEAARAAIEAVHAAAAAAAASAAITATS</sequence>
<dbReference type="RefSeq" id="WP_425307324.1">
    <property type="nucleotide sequence ID" value="NZ_CP154795.1"/>
</dbReference>
<keyword evidence="2" id="KW-0333">Golgi apparatus</keyword>
<dbReference type="Gene3D" id="1.10.3630.10">
    <property type="entry name" value="yeast vps74-n-term truncation variant domain like"/>
    <property type="match status" value="1"/>
</dbReference>
<dbReference type="InterPro" id="IPR008628">
    <property type="entry name" value="GPP34-like"/>
</dbReference>
<organism evidence="5 6">
    <name type="scientific">Ammonicoccus fulvus</name>
    <dbReference type="NCBI Taxonomy" id="3138240"/>
    <lineage>
        <taxon>Bacteria</taxon>
        <taxon>Bacillati</taxon>
        <taxon>Actinomycetota</taxon>
        <taxon>Actinomycetes</taxon>
        <taxon>Propionibacteriales</taxon>
        <taxon>Propionibacteriaceae</taxon>
        <taxon>Ammonicoccus</taxon>
    </lineage>
</organism>